<feature type="compositionally biased region" description="Basic and acidic residues" evidence="1">
    <location>
        <begin position="369"/>
        <end position="379"/>
    </location>
</feature>
<reference evidence="3" key="1">
    <citation type="submission" date="2018-01" db="EMBL/GenBank/DDBJ databases">
        <authorList>
            <person name="Alioto T."/>
            <person name="Alioto T."/>
        </authorList>
    </citation>
    <scope>NUCLEOTIDE SEQUENCE [LARGE SCALE GENOMIC DNA]</scope>
</reference>
<proteinExistence type="predicted"/>
<evidence type="ECO:0000313" key="2">
    <source>
        <dbReference type="EMBL" id="SPP85787.1"/>
    </source>
</evidence>
<feature type="compositionally biased region" description="Polar residues" evidence="1">
    <location>
        <begin position="271"/>
        <end position="285"/>
    </location>
</feature>
<keyword evidence="3" id="KW-1185">Reference proteome</keyword>
<evidence type="ECO:0000313" key="3">
    <source>
        <dbReference type="Proteomes" id="UP000268350"/>
    </source>
</evidence>
<feature type="compositionally biased region" description="Polar residues" evidence="1">
    <location>
        <begin position="322"/>
        <end position="337"/>
    </location>
</feature>
<dbReference type="OrthoDB" id="6337960at2759"/>
<feature type="region of interest" description="Disordered" evidence="1">
    <location>
        <begin position="153"/>
        <end position="180"/>
    </location>
</feature>
<dbReference type="EMBL" id="OUUW01000010">
    <property type="protein sequence ID" value="SPP85787.1"/>
    <property type="molecule type" value="Genomic_DNA"/>
</dbReference>
<organism evidence="2 3">
    <name type="scientific">Drosophila guanche</name>
    <name type="common">Fruit fly</name>
    <dbReference type="NCBI Taxonomy" id="7266"/>
    <lineage>
        <taxon>Eukaryota</taxon>
        <taxon>Metazoa</taxon>
        <taxon>Ecdysozoa</taxon>
        <taxon>Arthropoda</taxon>
        <taxon>Hexapoda</taxon>
        <taxon>Insecta</taxon>
        <taxon>Pterygota</taxon>
        <taxon>Neoptera</taxon>
        <taxon>Endopterygota</taxon>
        <taxon>Diptera</taxon>
        <taxon>Brachycera</taxon>
        <taxon>Muscomorpha</taxon>
        <taxon>Ephydroidea</taxon>
        <taxon>Drosophilidae</taxon>
        <taxon>Drosophila</taxon>
        <taxon>Sophophora</taxon>
    </lineage>
</organism>
<feature type="region of interest" description="Disordered" evidence="1">
    <location>
        <begin position="203"/>
        <end position="223"/>
    </location>
</feature>
<feature type="compositionally biased region" description="Basic residues" evidence="1">
    <location>
        <begin position="296"/>
        <end position="312"/>
    </location>
</feature>
<gene>
    <name evidence="2" type="ORF">DGUA_6G004327</name>
</gene>
<protein>
    <submittedName>
        <fullName evidence="2">Uncharacterized protein</fullName>
    </submittedName>
</protein>
<dbReference type="OMA" id="CVKNKPH"/>
<dbReference type="AlphaFoldDB" id="A0A3B0JUK0"/>
<feature type="region of interest" description="Disordered" evidence="1">
    <location>
        <begin position="264"/>
        <end position="400"/>
    </location>
</feature>
<dbReference type="STRING" id="7266.A0A3B0JUK0"/>
<feature type="compositionally biased region" description="Polar residues" evidence="1">
    <location>
        <begin position="170"/>
        <end position="180"/>
    </location>
</feature>
<dbReference type="Proteomes" id="UP000268350">
    <property type="component" value="Unassembled WGS sequence"/>
</dbReference>
<evidence type="ECO:0000256" key="1">
    <source>
        <dbReference type="SAM" id="MobiDB-lite"/>
    </source>
</evidence>
<name>A0A3B0JUK0_DROGU</name>
<sequence>MGAKASKIEGEYLPDTPTLNKLRLGSCKAENMEMTTPNKDNNALLDPRSPNGCRTPLTFLQPEPQAQTLRAAAQCPPAAPTENAFSQLRKRLLKGFSLNDPRSPQLNRTPLILDEVRSLNLDDTFADLFVDTRAPARPAANIIIDSPLYHSLSSPSAGETGDVSCDSFGTPPQTHEQHNNSSLEIVSLPYDGEETMPCTVELPGTPLKPAQGHYDPRSPSIGVERTPIMFCDDEEEEARETEMLEQILETLTLNLSAGSSMASFASAGTGTNMEEPQMSGNSEKQPANKHLDRVRLGNKRRVAPRKPARASKTKIFMDKESSPSGASTPKTTSQGTPKRTPLSCVRNRQHLRSRSVERELRKSHLPLHSFDDQLNHSERLNGSGLRRPLSSTDGQMGAMY</sequence>
<accession>A0A3B0JUK0</accession>